<dbReference type="Proteomes" id="UP001198034">
    <property type="component" value="Unassembled WGS sequence"/>
</dbReference>
<evidence type="ECO:0000313" key="1">
    <source>
        <dbReference type="EMBL" id="MCB5194960.1"/>
    </source>
</evidence>
<sequence length="88" mass="9799">MPTMPLSRTQVSAFQAKHSWIHCEAGQLWLSHDGQDVVLERGQKYFVHSGDLIVIEALQDCRYRVQSKATASTSQVTNKAMPTAALVQ</sequence>
<organism evidence="1 2">
    <name type="scientific">Deefgea salmonis</name>
    <dbReference type="NCBI Taxonomy" id="2875502"/>
    <lineage>
        <taxon>Bacteria</taxon>
        <taxon>Pseudomonadati</taxon>
        <taxon>Pseudomonadota</taxon>
        <taxon>Betaproteobacteria</taxon>
        <taxon>Neisseriales</taxon>
        <taxon>Chitinibacteraceae</taxon>
        <taxon>Deefgea</taxon>
    </lineage>
</organism>
<accession>A0ABS8BGX3</accession>
<name>A0ABS8BGX3_9NEIS</name>
<protein>
    <submittedName>
        <fullName evidence="1">DUF2917 domain-containing protein</fullName>
    </submittedName>
</protein>
<evidence type="ECO:0000313" key="2">
    <source>
        <dbReference type="Proteomes" id="UP001198034"/>
    </source>
</evidence>
<comment type="caution">
    <text evidence="1">The sequence shown here is derived from an EMBL/GenBank/DDBJ whole genome shotgun (WGS) entry which is preliminary data.</text>
</comment>
<dbReference type="RefSeq" id="WP_226762778.1">
    <property type="nucleotide sequence ID" value="NZ_JAJAWG010000001.1"/>
</dbReference>
<dbReference type="Pfam" id="PF11142">
    <property type="entry name" value="DUF2917"/>
    <property type="match status" value="1"/>
</dbReference>
<keyword evidence="2" id="KW-1185">Reference proteome</keyword>
<gene>
    <name evidence="1" type="ORF">LG219_01470</name>
</gene>
<proteinExistence type="predicted"/>
<reference evidence="1 2" key="1">
    <citation type="submission" date="2021-10" db="EMBL/GenBank/DDBJ databases">
        <authorList>
            <person name="Chen M."/>
        </authorList>
    </citation>
    <scope>NUCLEOTIDE SEQUENCE [LARGE SCALE GENOMIC DNA]</scope>
    <source>
        <strain evidence="1 2">H3-26</strain>
    </source>
</reference>
<dbReference type="EMBL" id="JAJAWG010000001">
    <property type="protein sequence ID" value="MCB5194960.1"/>
    <property type="molecule type" value="Genomic_DNA"/>
</dbReference>
<dbReference type="InterPro" id="IPR021317">
    <property type="entry name" value="DUF2917"/>
</dbReference>